<dbReference type="AlphaFoldDB" id="A0ABD0JGA0"/>
<accession>A0ABD0JGA0</accession>
<comment type="caution">
    <text evidence="3">The sequence shown here is derived from an EMBL/GenBank/DDBJ whole genome shotgun (WGS) entry which is preliminary data.</text>
</comment>
<feature type="domain" description="DUF7043" evidence="2">
    <location>
        <begin position="38"/>
        <end position="134"/>
    </location>
</feature>
<evidence type="ECO:0000256" key="1">
    <source>
        <dbReference type="SAM" id="MobiDB-lite"/>
    </source>
</evidence>
<proteinExistence type="predicted"/>
<reference evidence="3 4" key="1">
    <citation type="journal article" date="2023" name="Sci. Data">
        <title>Genome assembly of the Korean intertidal mud-creeper Batillaria attramentaria.</title>
        <authorList>
            <person name="Patra A.K."/>
            <person name="Ho P.T."/>
            <person name="Jun S."/>
            <person name="Lee S.J."/>
            <person name="Kim Y."/>
            <person name="Won Y.J."/>
        </authorList>
    </citation>
    <scope>NUCLEOTIDE SEQUENCE [LARGE SCALE GENOMIC DNA]</scope>
    <source>
        <strain evidence="3">Wonlab-2016</strain>
    </source>
</reference>
<protein>
    <recommendedName>
        <fullName evidence="2">DUF7043 domain-containing protein</fullName>
    </recommendedName>
</protein>
<dbReference type="Pfam" id="PF23070">
    <property type="entry name" value="DUF7043"/>
    <property type="match status" value="1"/>
</dbReference>
<gene>
    <name evidence="3" type="ORF">BaRGS_00034907</name>
</gene>
<name>A0ABD0JGA0_9CAEN</name>
<sequence>MGASSGSCCMLRADNSLSPICSRHATRGKLEEEKSRVHCWFDPRMLGEWILYDKDRTEDVLVDRDTLSFSLFGDFRCETVISENDYVYKTVSLFKNGCSERYTCFEFKRRNNNVLQYRVGKSLRRDAESDELCNFRSDRYPLLDDYRSFWFKNLILARNLWPSYCGLNSNIPFNGTFSGEVCEGEVGDWDPETCTTRGTIIFRSSTCTSLIMPIEFQCLAYVPASESSMHQFLITRSMDGQNEYNCWILSNYVKGIKWPDRIMYRMPTTQCSTLMEAEIGIIVEAKATLFLDDKSRTKVCKPDHETQTAVTHEVMSKSTSVQYVIPDQNKGNPYVAGSQRPQADGSSPTPPSDAASKGSDNSCCPPFKLFTLVLAALVASSSSSPVTSSALLAAWSLLLSSASVYVAWER</sequence>
<dbReference type="InterPro" id="IPR055471">
    <property type="entry name" value="DUF7043"/>
</dbReference>
<feature type="region of interest" description="Disordered" evidence="1">
    <location>
        <begin position="333"/>
        <end position="360"/>
    </location>
</feature>
<evidence type="ECO:0000259" key="2">
    <source>
        <dbReference type="Pfam" id="PF23070"/>
    </source>
</evidence>
<organism evidence="3 4">
    <name type="scientific">Batillaria attramentaria</name>
    <dbReference type="NCBI Taxonomy" id="370345"/>
    <lineage>
        <taxon>Eukaryota</taxon>
        <taxon>Metazoa</taxon>
        <taxon>Spiralia</taxon>
        <taxon>Lophotrochozoa</taxon>
        <taxon>Mollusca</taxon>
        <taxon>Gastropoda</taxon>
        <taxon>Caenogastropoda</taxon>
        <taxon>Sorbeoconcha</taxon>
        <taxon>Cerithioidea</taxon>
        <taxon>Batillariidae</taxon>
        <taxon>Batillaria</taxon>
    </lineage>
</organism>
<keyword evidence="4" id="KW-1185">Reference proteome</keyword>
<dbReference type="EMBL" id="JACVVK020000455">
    <property type="protein sequence ID" value="KAK7473856.1"/>
    <property type="molecule type" value="Genomic_DNA"/>
</dbReference>
<evidence type="ECO:0000313" key="4">
    <source>
        <dbReference type="Proteomes" id="UP001519460"/>
    </source>
</evidence>
<evidence type="ECO:0000313" key="3">
    <source>
        <dbReference type="EMBL" id="KAK7473856.1"/>
    </source>
</evidence>
<dbReference type="Proteomes" id="UP001519460">
    <property type="component" value="Unassembled WGS sequence"/>
</dbReference>